<organism evidence="1 3">
    <name type="scientific">Didymodactylos carnosus</name>
    <dbReference type="NCBI Taxonomy" id="1234261"/>
    <lineage>
        <taxon>Eukaryota</taxon>
        <taxon>Metazoa</taxon>
        <taxon>Spiralia</taxon>
        <taxon>Gnathifera</taxon>
        <taxon>Rotifera</taxon>
        <taxon>Eurotatoria</taxon>
        <taxon>Bdelloidea</taxon>
        <taxon>Philodinida</taxon>
        <taxon>Philodinidae</taxon>
        <taxon>Didymodactylos</taxon>
    </lineage>
</organism>
<evidence type="ECO:0000313" key="1">
    <source>
        <dbReference type="EMBL" id="CAF1621525.1"/>
    </source>
</evidence>
<accession>A0A816CC69</accession>
<dbReference type="AlphaFoldDB" id="A0A816CC69"/>
<dbReference type="EMBL" id="CAJOBC010108099">
    <property type="protein sequence ID" value="CAF4512278.1"/>
    <property type="molecule type" value="Genomic_DNA"/>
</dbReference>
<dbReference type="Proteomes" id="UP000681722">
    <property type="component" value="Unassembled WGS sequence"/>
</dbReference>
<reference evidence="1" key="1">
    <citation type="submission" date="2021-02" db="EMBL/GenBank/DDBJ databases">
        <authorList>
            <person name="Nowell W R."/>
        </authorList>
    </citation>
    <scope>NUCLEOTIDE SEQUENCE</scope>
</reference>
<comment type="caution">
    <text evidence="1">The sequence shown here is derived from an EMBL/GenBank/DDBJ whole genome shotgun (WGS) entry which is preliminary data.</text>
</comment>
<keyword evidence="3" id="KW-1185">Reference proteome</keyword>
<evidence type="ECO:0000313" key="2">
    <source>
        <dbReference type="EMBL" id="CAF4512278.1"/>
    </source>
</evidence>
<feature type="non-terminal residue" evidence="1">
    <location>
        <position position="1"/>
    </location>
</feature>
<dbReference type="EMBL" id="CAJNOQ010040887">
    <property type="protein sequence ID" value="CAF1621525.1"/>
    <property type="molecule type" value="Genomic_DNA"/>
</dbReference>
<gene>
    <name evidence="1" type="ORF">GPM918_LOCUS43766</name>
    <name evidence="2" type="ORF">SRO942_LOCUS45363</name>
</gene>
<dbReference type="Proteomes" id="UP000663829">
    <property type="component" value="Unassembled WGS sequence"/>
</dbReference>
<protein>
    <submittedName>
        <fullName evidence="1">Uncharacterized protein</fullName>
    </submittedName>
</protein>
<evidence type="ECO:0000313" key="3">
    <source>
        <dbReference type="Proteomes" id="UP000663829"/>
    </source>
</evidence>
<name>A0A816CC69_9BILA</name>
<sequence>SFGANRLTIRSLNTEKLQRMVEALIHIPQNEESKLEMLEECRLEYTDQRDIDNFERHYNTAMSSQWISSKPYADMKHVSVIYDKSEVLFSIGTPFQVISIEPFDNDR</sequence>
<dbReference type="OrthoDB" id="423533at2759"/>
<proteinExistence type="predicted"/>